<feature type="domain" description="Probable zinc-ribbon" evidence="3">
    <location>
        <begin position="497"/>
        <end position="540"/>
    </location>
</feature>
<gene>
    <name evidence="5" type="ORF">CFOL_v3_00436</name>
</gene>
<feature type="coiled-coil region" evidence="1">
    <location>
        <begin position="226"/>
        <end position="253"/>
    </location>
</feature>
<sequence length="921" mass="102242">MTESTKVRLVRCPKCENLLPELADYSVYQCGGCGAVLRAKDKIREVDALPEEPHEGRVAEIPTKSQDSSEKGIVDLSDASDTDIKSNSGSPRRDQKGPEKNDIRFAERVRTLSKGKRDKWVVEDDLDVNFNRDKMDNKIWRDDRDLNSRNGYAGGSPGSRQMLGWQAGETGEMEGFTRTVRTEVEGVRLLTSKYPDEGPSNYHSDSAYGNKGPLRSQKDPDGIDRVQYLQQDRAELLRKLDELREQLSRSCEVVDKPKEKIPLGGRMVPPEPYGVSNTWLPNGSSGSERASMSLFGPDKHVAGPHFLHNRPDSFPYSNGHEMPMHGFYPSMHNSNKIPGYGDTFGSQMHRKAPDEFPGQYHQLRSHPHYSGLYIDASHDLFEPHPRNATFHQPSCSCFHCYEKYRQVSAPMPPTTFSNKKFPDVPNYPMSYHPENRGPFAPHVHNARNSGPPPLNFHGPRAHTKWPSDLNSEIGGFVHCHPRRVVLAGGGRHCQPVAGGAPFLTCYNCFELLQLPKKVIMAKNQQRLQCGSCSTVINFTVVNKKLVLLVDAETKKTEVDSSYNEMVKEGTSHSHGSAKRFSANFSSDDYDNSGYDFEALDREPAPLSNGQYLNSGKPQEMQSILSSSSGISEDENSPDTLVAERTVANAVQQPNRLARSPPLPGSPLQEHFSYSANNHIVNRLGKGNQSSRSDHEKVVLNKVTTRQNSLKETSMATEMEVPFNEYSNSGISQDLVDASRESNQSRSDKGGESFFASIIKKSFKDFSKSSQPEEPGKSIVSVNGHAISDRLIKKAAKLAGPIQPGQYWYDFRAGFWGVIGGPCLGVIPPFIEEFNYSMPENCAGGNTGVFVNGRELHQKDLDLLVGRGLPTDRDRSYIIEISGRVLDEDTGEELESLGKLAPTVEKVKHGFGMKIPRAAAAQ</sequence>
<dbReference type="Pfam" id="PF11331">
    <property type="entry name" value="Zn_ribbon_12"/>
    <property type="match status" value="1"/>
</dbReference>
<feature type="region of interest" description="Disordered" evidence="2">
    <location>
        <begin position="49"/>
        <end position="104"/>
    </location>
</feature>
<dbReference type="PANTHER" id="PTHR31105:SF58">
    <property type="entry name" value="G-LIKE PROTEIN, PUTATIVE (DUF3133)-RELATED"/>
    <property type="match status" value="1"/>
</dbReference>
<dbReference type="FunCoup" id="A0A1Q3AMP0">
    <property type="interactions" value="1789"/>
</dbReference>
<dbReference type="PANTHER" id="PTHR31105">
    <property type="entry name" value="EXTRA-LARGE G-PROTEIN-LIKE"/>
    <property type="match status" value="1"/>
</dbReference>
<dbReference type="STRING" id="3775.A0A1Q3AMP0"/>
<evidence type="ECO:0000259" key="4">
    <source>
        <dbReference type="Pfam" id="PF22910"/>
    </source>
</evidence>
<dbReference type="GO" id="GO:1900150">
    <property type="term" value="P:regulation of defense response to fungus"/>
    <property type="evidence" value="ECO:0007669"/>
    <property type="project" value="InterPro"/>
</dbReference>
<evidence type="ECO:0000313" key="5">
    <source>
        <dbReference type="EMBL" id="GAV56895.1"/>
    </source>
</evidence>
<evidence type="ECO:0000259" key="3">
    <source>
        <dbReference type="Pfam" id="PF11331"/>
    </source>
</evidence>
<feature type="domain" description="Enhanced disease resistance 4-like N-terminal" evidence="4">
    <location>
        <begin position="6"/>
        <end position="39"/>
    </location>
</feature>
<feature type="region of interest" description="Disordered" evidence="2">
    <location>
        <begin position="683"/>
        <end position="714"/>
    </location>
</feature>
<feature type="compositionally biased region" description="Basic and acidic residues" evidence="2">
    <location>
        <begin position="49"/>
        <end position="58"/>
    </location>
</feature>
<feature type="compositionally biased region" description="Basic and acidic residues" evidence="2">
    <location>
        <begin position="91"/>
        <end position="104"/>
    </location>
</feature>
<comment type="caution">
    <text evidence="5">The sequence shown here is derived from an EMBL/GenBank/DDBJ whole genome shotgun (WGS) entry which is preliminary data.</text>
</comment>
<feature type="region of interest" description="Disordered" evidence="2">
    <location>
        <begin position="607"/>
        <end position="670"/>
    </location>
</feature>
<accession>A0A1Q3AMP0</accession>
<keyword evidence="1" id="KW-0175">Coiled coil</keyword>
<evidence type="ECO:0000313" key="6">
    <source>
        <dbReference type="Proteomes" id="UP000187406"/>
    </source>
</evidence>
<reference evidence="6" key="1">
    <citation type="submission" date="2016-04" db="EMBL/GenBank/DDBJ databases">
        <title>Cephalotus genome sequencing.</title>
        <authorList>
            <person name="Fukushima K."/>
            <person name="Hasebe M."/>
            <person name="Fang X."/>
        </authorList>
    </citation>
    <scope>NUCLEOTIDE SEQUENCE [LARGE SCALE GENOMIC DNA]</scope>
    <source>
        <strain evidence="6">cv. St1</strain>
    </source>
</reference>
<dbReference type="AlphaFoldDB" id="A0A1Q3AMP0"/>
<dbReference type="InParanoid" id="A0A1Q3AMP0"/>
<dbReference type="InterPro" id="IPR021480">
    <property type="entry name" value="Zinc_ribbon_12"/>
</dbReference>
<feature type="compositionally biased region" description="Polar residues" evidence="2">
    <location>
        <begin position="701"/>
        <end position="714"/>
    </location>
</feature>
<dbReference type="InterPro" id="IPR040244">
    <property type="entry name" value="EDR4-like"/>
</dbReference>
<feature type="compositionally biased region" description="Polar residues" evidence="2">
    <location>
        <begin position="607"/>
        <end position="621"/>
    </location>
</feature>
<name>A0A1Q3AMP0_CEPFO</name>
<evidence type="ECO:0000256" key="1">
    <source>
        <dbReference type="SAM" id="Coils"/>
    </source>
</evidence>
<dbReference type="Pfam" id="PF22910">
    <property type="entry name" value="EDR4-like_1st"/>
    <property type="match status" value="1"/>
</dbReference>
<dbReference type="OrthoDB" id="2020426at2759"/>
<organism evidence="5 6">
    <name type="scientific">Cephalotus follicularis</name>
    <name type="common">Albany pitcher plant</name>
    <dbReference type="NCBI Taxonomy" id="3775"/>
    <lineage>
        <taxon>Eukaryota</taxon>
        <taxon>Viridiplantae</taxon>
        <taxon>Streptophyta</taxon>
        <taxon>Embryophyta</taxon>
        <taxon>Tracheophyta</taxon>
        <taxon>Spermatophyta</taxon>
        <taxon>Magnoliopsida</taxon>
        <taxon>eudicotyledons</taxon>
        <taxon>Gunneridae</taxon>
        <taxon>Pentapetalae</taxon>
        <taxon>rosids</taxon>
        <taxon>fabids</taxon>
        <taxon>Oxalidales</taxon>
        <taxon>Cephalotaceae</taxon>
        <taxon>Cephalotus</taxon>
    </lineage>
</organism>
<proteinExistence type="predicted"/>
<evidence type="ECO:0000256" key="2">
    <source>
        <dbReference type="SAM" id="MobiDB-lite"/>
    </source>
</evidence>
<dbReference type="EMBL" id="BDDD01000010">
    <property type="protein sequence ID" value="GAV56895.1"/>
    <property type="molecule type" value="Genomic_DNA"/>
</dbReference>
<protein>
    <submittedName>
        <fullName evidence="5">DUF3133 domain-containing protein</fullName>
    </submittedName>
</protein>
<dbReference type="InterPro" id="IPR055126">
    <property type="entry name" value="EDR4-like_N"/>
</dbReference>
<dbReference type="Proteomes" id="UP000187406">
    <property type="component" value="Unassembled WGS sequence"/>
</dbReference>
<feature type="region of interest" description="Disordered" evidence="2">
    <location>
        <begin position="192"/>
        <end position="221"/>
    </location>
</feature>
<keyword evidence="6" id="KW-1185">Reference proteome</keyword>